<dbReference type="PANTHER" id="PTHR36741">
    <property type="entry name" value="OS07G0100500 PROTEIN"/>
    <property type="match status" value="1"/>
</dbReference>
<reference evidence="2" key="1">
    <citation type="journal article" date="2017" name="Gigascience">
        <title>The genome draft of coconut (Cocos nucifera).</title>
        <authorList>
            <person name="Xiao Y."/>
            <person name="Xu P."/>
            <person name="Fan H."/>
            <person name="Baudouin L."/>
            <person name="Xia W."/>
            <person name="Bocs S."/>
            <person name="Xu J."/>
            <person name="Li Q."/>
            <person name="Guo A."/>
            <person name="Zhou L."/>
            <person name="Li J."/>
            <person name="Wu Y."/>
            <person name="Ma Z."/>
            <person name="Armero A."/>
            <person name="Issali A.E."/>
            <person name="Liu N."/>
            <person name="Peng M."/>
            <person name="Yang Y."/>
        </authorList>
    </citation>
    <scope>NUCLEOTIDE SEQUENCE</scope>
    <source>
        <tissue evidence="2">Spear leaf of Hainan Tall coconut</tissue>
    </source>
</reference>
<dbReference type="Proteomes" id="UP000797356">
    <property type="component" value="Chromosome 16"/>
</dbReference>
<gene>
    <name evidence="2" type="ORF">COCNU_16G008660</name>
</gene>
<dbReference type="PANTHER" id="PTHR36741:SF1">
    <property type="entry name" value="OS07G0100500 PROTEIN"/>
    <property type="match status" value="1"/>
</dbReference>
<name>A0A8K0J161_COCNU</name>
<sequence length="745" mass="80334">MVRPRKEDFGRDERAESSDRPLSSDASEEFREIEGSGSSGPQGTTRTAGGLAERLSDVLRGESDGDLLVRRSDVENGVLQWLRALDLQVLGACRADERLRPLLKLNVSTGAAEDRLITQLSQFSHFFIDNLCVDTDQHFEASEVGMLARCLCAPLVSIRVGKVNKQGNLLCPTATRGHLNLTLLPSSKMRISFIGDDGCVERLAVVSNDSDSSDVAIEDISADRSSRSFLVKLPASQILYYWCSEKSEIYGKELLAKDEIVKDACNNMKDLLRGKPTLSHLTGISESRLTSFATHLRAYLIGSSNIAKANSSASSNILLSTSSTLESDSQSLSMVSKSFRFRPTVAHMAKMHPFHQGSLSPRSNTFKDGTPRTLSSIRSGAREKLKRRGECHLSSLSTINSQEITSLPTCTTDVLFTRQCEDDISGDNGSCSCVPCSLPDMSCLASPLSSFNPLSIYLPPQVPIPSSLFTPYYCWCPPCPSSLQYTVTPPHLPSVSTESLPLPPLSSLLPAAGPPVSLVQTKLSIDAGELPSTDFPASFPDPLVRFPLPVSSLVTLPNSQQIPTFTPFMSDPIVHIPVIDVCSSGQGYLVSAAPAISSTIPPLLPSLANPLMPETESLVEKSARETLRMLMSSAPTPTNPQLMNVLPAVFSSVNENFSCTRVNKLGVVAASSGPCLCNRTPHVDSVASSMSLIGLYPLRKGVVDEGGNAMITNPEENSDSDKDGNLPKSLKFNEYGNQSEDGKLT</sequence>
<feature type="region of interest" description="Disordered" evidence="1">
    <location>
        <begin position="354"/>
        <end position="374"/>
    </location>
</feature>
<evidence type="ECO:0000313" key="3">
    <source>
        <dbReference type="Proteomes" id="UP000797356"/>
    </source>
</evidence>
<feature type="compositionally biased region" description="Basic and acidic residues" evidence="1">
    <location>
        <begin position="1"/>
        <end position="19"/>
    </location>
</feature>
<comment type="caution">
    <text evidence="2">The sequence shown here is derived from an EMBL/GenBank/DDBJ whole genome shotgun (WGS) entry which is preliminary data.</text>
</comment>
<protein>
    <submittedName>
        <fullName evidence="2">Uncharacterized protein</fullName>
    </submittedName>
</protein>
<keyword evidence="3" id="KW-1185">Reference proteome</keyword>
<accession>A0A8K0J161</accession>
<proteinExistence type="predicted"/>
<feature type="region of interest" description="Disordered" evidence="1">
    <location>
        <begin position="1"/>
        <end position="48"/>
    </location>
</feature>
<dbReference type="AlphaFoldDB" id="A0A8K0J161"/>
<feature type="compositionally biased region" description="Polar residues" evidence="1">
    <location>
        <begin position="357"/>
        <end position="374"/>
    </location>
</feature>
<evidence type="ECO:0000256" key="1">
    <source>
        <dbReference type="SAM" id="MobiDB-lite"/>
    </source>
</evidence>
<organism evidence="2 3">
    <name type="scientific">Cocos nucifera</name>
    <name type="common">Coconut palm</name>
    <dbReference type="NCBI Taxonomy" id="13894"/>
    <lineage>
        <taxon>Eukaryota</taxon>
        <taxon>Viridiplantae</taxon>
        <taxon>Streptophyta</taxon>
        <taxon>Embryophyta</taxon>
        <taxon>Tracheophyta</taxon>
        <taxon>Spermatophyta</taxon>
        <taxon>Magnoliopsida</taxon>
        <taxon>Liliopsida</taxon>
        <taxon>Arecaceae</taxon>
        <taxon>Arecoideae</taxon>
        <taxon>Cocoseae</taxon>
        <taxon>Attaleinae</taxon>
        <taxon>Cocos</taxon>
    </lineage>
</organism>
<evidence type="ECO:0000313" key="2">
    <source>
        <dbReference type="EMBL" id="KAG1371772.1"/>
    </source>
</evidence>
<reference evidence="2" key="2">
    <citation type="submission" date="2019-07" db="EMBL/GenBank/DDBJ databases">
        <authorList>
            <person name="Yang Y."/>
            <person name="Bocs S."/>
            <person name="Baudouin L."/>
        </authorList>
    </citation>
    <scope>NUCLEOTIDE SEQUENCE</scope>
    <source>
        <tissue evidence="2">Spear leaf of Hainan Tall coconut</tissue>
    </source>
</reference>
<feature type="region of interest" description="Disordered" evidence="1">
    <location>
        <begin position="707"/>
        <end position="745"/>
    </location>
</feature>
<dbReference type="OrthoDB" id="1921521at2759"/>
<dbReference type="EMBL" id="CM017887">
    <property type="protein sequence ID" value="KAG1371772.1"/>
    <property type="molecule type" value="Genomic_DNA"/>
</dbReference>